<proteinExistence type="inferred from homology"/>
<feature type="domain" description="ABC transmembrane type-1" evidence="8">
    <location>
        <begin position="56"/>
        <end position="236"/>
    </location>
</feature>
<evidence type="ECO:0000256" key="5">
    <source>
        <dbReference type="ARBA" id="ARBA00022989"/>
    </source>
</evidence>
<dbReference type="Pfam" id="PF00528">
    <property type="entry name" value="BPD_transp_1"/>
    <property type="match status" value="1"/>
</dbReference>
<keyword evidence="3" id="KW-1003">Cell membrane</keyword>
<dbReference type="GO" id="GO:0005886">
    <property type="term" value="C:plasma membrane"/>
    <property type="evidence" value="ECO:0007669"/>
    <property type="project" value="UniProtKB-SubCell"/>
</dbReference>
<evidence type="ECO:0000256" key="7">
    <source>
        <dbReference type="RuleBase" id="RU363032"/>
    </source>
</evidence>
<dbReference type="CDD" id="cd06261">
    <property type="entry name" value="TM_PBP2"/>
    <property type="match status" value="1"/>
</dbReference>
<name>A0A7G9FNW3_9FIRM</name>
<dbReference type="PROSITE" id="PS50928">
    <property type="entry name" value="ABC_TM1"/>
    <property type="match status" value="1"/>
</dbReference>
<dbReference type="SUPFAM" id="SSF161098">
    <property type="entry name" value="MetI-like"/>
    <property type="match status" value="1"/>
</dbReference>
<keyword evidence="4 7" id="KW-0812">Transmembrane</keyword>
<dbReference type="EMBL" id="CP060632">
    <property type="protein sequence ID" value="QNM00245.1"/>
    <property type="molecule type" value="Genomic_DNA"/>
</dbReference>
<dbReference type="KEGG" id="wcp:H9Q76_02845"/>
<keyword evidence="2 7" id="KW-0813">Transport</keyword>
<evidence type="ECO:0000256" key="4">
    <source>
        <dbReference type="ARBA" id="ARBA00022692"/>
    </source>
</evidence>
<dbReference type="PANTHER" id="PTHR30151:SF0">
    <property type="entry name" value="ABC TRANSPORTER PERMEASE PROTEIN MJ0413-RELATED"/>
    <property type="match status" value="1"/>
</dbReference>
<evidence type="ECO:0000313" key="9">
    <source>
        <dbReference type="EMBL" id="QNM00245.1"/>
    </source>
</evidence>
<keyword evidence="6 7" id="KW-0472">Membrane</keyword>
<evidence type="ECO:0000313" key="10">
    <source>
        <dbReference type="Proteomes" id="UP000515819"/>
    </source>
</evidence>
<dbReference type="Proteomes" id="UP000515819">
    <property type="component" value="Chromosome"/>
</dbReference>
<dbReference type="InterPro" id="IPR035906">
    <property type="entry name" value="MetI-like_sf"/>
</dbReference>
<feature type="transmembrane region" description="Helical" evidence="7">
    <location>
        <begin position="60"/>
        <end position="82"/>
    </location>
</feature>
<evidence type="ECO:0000259" key="8">
    <source>
        <dbReference type="PROSITE" id="PS50928"/>
    </source>
</evidence>
<evidence type="ECO:0000256" key="6">
    <source>
        <dbReference type="ARBA" id="ARBA00023136"/>
    </source>
</evidence>
<feature type="transmembrane region" description="Helical" evidence="7">
    <location>
        <begin position="12"/>
        <end position="39"/>
    </location>
</feature>
<evidence type="ECO:0000256" key="3">
    <source>
        <dbReference type="ARBA" id="ARBA00022475"/>
    </source>
</evidence>
<keyword evidence="5 7" id="KW-1133">Transmembrane helix</keyword>
<gene>
    <name evidence="9" type="ORF">H9Q76_02845</name>
</gene>
<dbReference type="Gene3D" id="1.10.3720.10">
    <property type="entry name" value="MetI-like"/>
    <property type="match status" value="1"/>
</dbReference>
<comment type="subcellular location">
    <subcellularLocation>
        <location evidence="1 7">Cell membrane</location>
        <topology evidence="1 7">Multi-pass membrane protein</topology>
    </subcellularLocation>
</comment>
<dbReference type="RefSeq" id="WP_249321574.1">
    <property type="nucleotide sequence ID" value="NZ_CP060632.1"/>
</dbReference>
<reference evidence="9 10" key="1">
    <citation type="submission" date="2020-08" db="EMBL/GenBank/DDBJ databases">
        <authorList>
            <person name="Liu C."/>
            <person name="Sun Q."/>
        </authorList>
    </citation>
    <scope>NUCLEOTIDE SEQUENCE [LARGE SCALE GENOMIC DNA]</scope>
    <source>
        <strain evidence="9 10">NSJ-4</strain>
    </source>
</reference>
<evidence type="ECO:0000256" key="2">
    <source>
        <dbReference type="ARBA" id="ARBA00022448"/>
    </source>
</evidence>
<dbReference type="GO" id="GO:0055085">
    <property type="term" value="P:transmembrane transport"/>
    <property type="evidence" value="ECO:0007669"/>
    <property type="project" value="InterPro"/>
</dbReference>
<sequence>MNYKEVLKKVGAALLALTFWEIAALLIHQRILLVTPVAVARRLCTIWRVEGFARAIWFSFYHIAGGFLLGLILGCMLAYLAAKHPVVETLLWPWMATIKSVPVASFVVICLIWLSARNLSVFISFLIVIPIIYQNVLEGLRAENREMQEVATVFQLPWRKRFRYIELPKLRPFLLSACRVTTGMAWKAGIAAEIIGVPNGSIGKMLYTAKIYLDTDDLLAWTVIIVVISVVAEKVFLAGLSRLLNPCSRFMEDTDAGY</sequence>
<evidence type="ECO:0000256" key="1">
    <source>
        <dbReference type="ARBA" id="ARBA00004651"/>
    </source>
</evidence>
<dbReference type="AlphaFoldDB" id="A0A7G9FNW3"/>
<keyword evidence="10" id="KW-1185">Reference proteome</keyword>
<feature type="transmembrane region" description="Helical" evidence="7">
    <location>
        <begin position="94"/>
        <end position="114"/>
    </location>
</feature>
<protein>
    <submittedName>
        <fullName evidence="9">ABC transporter permease subunit</fullName>
    </submittedName>
</protein>
<dbReference type="InterPro" id="IPR000515">
    <property type="entry name" value="MetI-like"/>
</dbReference>
<feature type="transmembrane region" description="Helical" evidence="7">
    <location>
        <begin position="119"/>
        <end position="137"/>
    </location>
</feature>
<comment type="similarity">
    <text evidence="7">Belongs to the binding-protein-dependent transport system permease family.</text>
</comment>
<organism evidence="9 10">
    <name type="scientific">Wujia chipingensis</name>
    <dbReference type="NCBI Taxonomy" id="2763670"/>
    <lineage>
        <taxon>Bacteria</taxon>
        <taxon>Bacillati</taxon>
        <taxon>Bacillota</taxon>
        <taxon>Clostridia</taxon>
        <taxon>Lachnospirales</taxon>
        <taxon>Lachnospiraceae</taxon>
        <taxon>Wujia</taxon>
    </lineage>
</organism>
<accession>A0A7G9FNW3</accession>
<dbReference type="PANTHER" id="PTHR30151">
    <property type="entry name" value="ALKANE SULFONATE ABC TRANSPORTER-RELATED, MEMBRANE SUBUNIT"/>
    <property type="match status" value="1"/>
</dbReference>
<feature type="transmembrane region" description="Helical" evidence="7">
    <location>
        <begin position="218"/>
        <end position="240"/>
    </location>
</feature>